<dbReference type="Gene3D" id="1.20.120.710">
    <property type="entry name" value="Haloacid dehalogenase hydrolase-like domain"/>
    <property type="match status" value="1"/>
</dbReference>
<dbReference type="KEGG" id="halx:M0R89_03105"/>
<dbReference type="SFLD" id="SFLDS00003">
    <property type="entry name" value="Haloacid_Dehalogenase"/>
    <property type="match status" value="1"/>
</dbReference>
<evidence type="ECO:0000256" key="2">
    <source>
        <dbReference type="ARBA" id="ARBA00007958"/>
    </source>
</evidence>
<dbReference type="InterPro" id="IPR006439">
    <property type="entry name" value="HAD-SF_hydro_IA"/>
</dbReference>
<dbReference type="InterPro" id="IPR051400">
    <property type="entry name" value="HAD-like_hydrolase"/>
</dbReference>
<evidence type="ECO:0000256" key="3">
    <source>
        <dbReference type="ARBA" id="ARBA00022801"/>
    </source>
</evidence>
<evidence type="ECO:0000313" key="6">
    <source>
        <dbReference type="EMBL" id="UPV75064.1"/>
    </source>
</evidence>
<evidence type="ECO:0000256" key="1">
    <source>
        <dbReference type="ARBA" id="ARBA00001946"/>
    </source>
</evidence>
<comment type="similarity">
    <text evidence="2">Belongs to the HAD-like hydrolase superfamily.</text>
</comment>
<comment type="cofactor">
    <cofactor evidence="1">
        <name>Mg(2+)</name>
        <dbReference type="ChEBI" id="CHEBI:18420"/>
    </cofactor>
</comment>
<dbReference type="InterPro" id="IPR036412">
    <property type="entry name" value="HAD-like_sf"/>
</dbReference>
<evidence type="ECO:0000256" key="4">
    <source>
        <dbReference type="ARBA" id="ARBA00022842"/>
    </source>
</evidence>
<feature type="region of interest" description="Disordered" evidence="5">
    <location>
        <begin position="202"/>
        <end position="235"/>
    </location>
</feature>
<evidence type="ECO:0000313" key="7">
    <source>
        <dbReference type="Proteomes" id="UP000830729"/>
    </source>
</evidence>
<dbReference type="GO" id="GO:0044281">
    <property type="term" value="P:small molecule metabolic process"/>
    <property type="evidence" value="ECO:0007669"/>
    <property type="project" value="UniProtKB-ARBA"/>
</dbReference>
<keyword evidence="4" id="KW-0460">Magnesium</keyword>
<evidence type="ECO:0000256" key="5">
    <source>
        <dbReference type="SAM" id="MobiDB-lite"/>
    </source>
</evidence>
<reference evidence="6 7" key="1">
    <citation type="submission" date="2022-04" db="EMBL/GenBank/DDBJ databases">
        <title>Diverse halophilic archaea isolated from saline environments.</title>
        <authorList>
            <person name="Cui H.-L."/>
        </authorList>
    </citation>
    <scope>NUCLEOTIDE SEQUENCE [LARGE SCALE GENOMIC DNA]</scope>
    <source>
        <strain evidence="6 7">XZYJT49</strain>
    </source>
</reference>
<dbReference type="PANTHER" id="PTHR46470">
    <property type="entry name" value="N-ACYLNEURAMINATE-9-PHOSPHATASE"/>
    <property type="match status" value="1"/>
</dbReference>
<dbReference type="Pfam" id="PF00702">
    <property type="entry name" value="Hydrolase"/>
    <property type="match status" value="1"/>
</dbReference>
<dbReference type="PRINTS" id="PR00413">
    <property type="entry name" value="HADHALOGNASE"/>
</dbReference>
<dbReference type="SFLD" id="SFLDG01129">
    <property type="entry name" value="C1.5:_HAD__Beta-PGM__Phosphata"/>
    <property type="match status" value="1"/>
</dbReference>
<dbReference type="AlphaFoldDB" id="A0A8U0HWU8"/>
<dbReference type="RefSeq" id="WP_248651107.1">
    <property type="nucleotide sequence ID" value="NZ_CP096659.1"/>
</dbReference>
<gene>
    <name evidence="6" type="ORF">M0R89_03105</name>
</gene>
<sequence length="235" mass="24741">MPDSALADADAVLFDLDGTLVEYERSPGRLLDVAFESAGVDSFFEVGEYFDRFDDHLAPGVSIAEGRSNCFAEIAADRGYEPERGRRVAEAFRSERDHSRVELLPGATEALDALAADHALGVVTNGPPEMQTAKLESAGLAGHFEAVVFAGHDAAAKPDPEPFEVALAELGVESGRAVHVGNSLSSDVAGAHAAGLRSVWVPAEGEGTADPDPEPHHSLSSLDSLADTGALPWRR</sequence>
<dbReference type="GeneID" id="72184154"/>
<organism evidence="6 7">
    <name type="scientific">Halorussus limi</name>
    <dbReference type="NCBI Taxonomy" id="2938695"/>
    <lineage>
        <taxon>Archaea</taxon>
        <taxon>Methanobacteriati</taxon>
        <taxon>Methanobacteriota</taxon>
        <taxon>Stenosarchaea group</taxon>
        <taxon>Halobacteria</taxon>
        <taxon>Halobacteriales</taxon>
        <taxon>Haladaptataceae</taxon>
        <taxon>Halorussus</taxon>
    </lineage>
</organism>
<dbReference type="GO" id="GO:0016787">
    <property type="term" value="F:hydrolase activity"/>
    <property type="evidence" value="ECO:0007669"/>
    <property type="project" value="UniProtKB-KW"/>
</dbReference>
<proteinExistence type="inferred from homology"/>
<dbReference type="NCBIfam" id="TIGR01509">
    <property type="entry name" value="HAD-SF-IA-v3"/>
    <property type="match status" value="1"/>
</dbReference>
<name>A0A8U0HWU8_9EURY</name>
<accession>A0A8U0HWU8</accession>
<protein>
    <submittedName>
        <fullName evidence="6">HAD family hydrolase</fullName>
    </submittedName>
</protein>
<dbReference type="NCBIfam" id="TIGR01549">
    <property type="entry name" value="HAD-SF-IA-v1"/>
    <property type="match status" value="1"/>
</dbReference>
<keyword evidence="7" id="KW-1185">Reference proteome</keyword>
<keyword evidence="3 6" id="KW-0378">Hydrolase</keyword>
<dbReference type="SUPFAM" id="SSF56784">
    <property type="entry name" value="HAD-like"/>
    <property type="match status" value="1"/>
</dbReference>
<dbReference type="Gene3D" id="3.40.50.1000">
    <property type="entry name" value="HAD superfamily/HAD-like"/>
    <property type="match status" value="1"/>
</dbReference>
<dbReference type="InterPro" id="IPR023214">
    <property type="entry name" value="HAD_sf"/>
</dbReference>
<dbReference type="EMBL" id="CP096659">
    <property type="protein sequence ID" value="UPV75064.1"/>
    <property type="molecule type" value="Genomic_DNA"/>
</dbReference>
<dbReference type="Proteomes" id="UP000830729">
    <property type="component" value="Chromosome"/>
</dbReference>